<dbReference type="InterPro" id="IPR003439">
    <property type="entry name" value="ABC_transporter-like_ATP-bd"/>
</dbReference>
<dbReference type="SMART" id="SM00382">
    <property type="entry name" value="AAA"/>
    <property type="match status" value="1"/>
</dbReference>
<evidence type="ECO:0000256" key="5">
    <source>
        <dbReference type="ARBA" id="ARBA00022475"/>
    </source>
</evidence>
<evidence type="ECO:0000259" key="11">
    <source>
        <dbReference type="PROSITE" id="PS50893"/>
    </source>
</evidence>
<accession>A0A2S9MRQ4</accession>
<dbReference type="GO" id="GO:0005524">
    <property type="term" value="F:ATP binding"/>
    <property type="evidence" value="ECO:0007669"/>
    <property type="project" value="UniProtKB-KW"/>
</dbReference>
<protein>
    <submittedName>
        <fullName evidence="12">Nodulation factor ABC transporter ATP-binding protein NodI</fullName>
    </submittedName>
</protein>
<evidence type="ECO:0000256" key="10">
    <source>
        <dbReference type="ARBA" id="ARBA00023136"/>
    </source>
</evidence>
<keyword evidence="5" id="KW-1003">Cell membrane</keyword>
<dbReference type="NCBIfam" id="TIGR01288">
    <property type="entry name" value="nodI"/>
    <property type="match status" value="1"/>
</dbReference>
<proteinExistence type="inferred from homology"/>
<dbReference type="PANTHER" id="PTHR42711">
    <property type="entry name" value="ABC TRANSPORTER ATP-BINDING PROTEIN"/>
    <property type="match status" value="1"/>
</dbReference>
<dbReference type="InterPro" id="IPR050763">
    <property type="entry name" value="ABC_transporter_ATP-binding"/>
</dbReference>
<dbReference type="GO" id="GO:0016887">
    <property type="term" value="F:ATP hydrolysis activity"/>
    <property type="evidence" value="ECO:0007669"/>
    <property type="project" value="InterPro"/>
</dbReference>
<dbReference type="PANTHER" id="PTHR42711:SF5">
    <property type="entry name" value="ABC TRANSPORTER ATP-BINDING PROTEIN NATA"/>
    <property type="match status" value="1"/>
</dbReference>
<comment type="similarity">
    <text evidence="2">Belongs to the ABC transporter superfamily.</text>
</comment>
<keyword evidence="4" id="KW-0536">Nodulation</keyword>
<dbReference type="GO" id="GO:0022857">
    <property type="term" value="F:transmembrane transporter activity"/>
    <property type="evidence" value="ECO:0007669"/>
    <property type="project" value="InterPro"/>
</dbReference>
<dbReference type="Proteomes" id="UP000238982">
    <property type="component" value="Unassembled WGS sequence"/>
</dbReference>
<dbReference type="InterPro" id="IPR017871">
    <property type="entry name" value="ABC_transporter-like_CS"/>
</dbReference>
<evidence type="ECO:0000256" key="7">
    <source>
        <dbReference type="ARBA" id="ARBA00022741"/>
    </source>
</evidence>
<evidence type="ECO:0000256" key="4">
    <source>
        <dbReference type="ARBA" id="ARBA00022458"/>
    </source>
</evidence>
<evidence type="ECO:0000256" key="8">
    <source>
        <dbReference type="ARBA" id="ARBA00022840"/>
    </source>
</evidence>
<evidence type="ECO:0000313" key="12">
    <source>
        <dbReference type="EMBL" id="PRF61442.1"/>
    </source>
</evidence>
<feature type="domain" description="ABC transporter" evidence="11">
    <location>
        <begin position="75"/>
        <end position="305"/>
    </location>
</feature>
<dbReference type="SUPFAM" id="SSF52540">
    <property type="entry name" value="P-loop containing nucleoside triphosphate hydrolases"/>
    <property type="match status" value="1"/>
</dbReference>
<organism evidence="12 13">
    <name type="scientific">Burkholderia multivorans</name>
    <dbReference type="NCBI Taxonomy" id="87883"/>
    <lineage>
        <taxon>Bacteria</taxon>
        <taxon>Pseudomonadati</taxon>
        <taxon>Pseudomonadota</taxon>
        <taxon>Betaproteobacteria</taxon>
        <taxon>Burkholderiales</taxon>
        <taxon>Burkholderiaceae</taxon>
        <taxon>Burkholderia</taxon>
        <taxon>Burkholderia cepacia complex</taxon>
    </lineage>
</organism>
<keyword evidence="3" id="KW-0813">Transport</keyword>
<dbReference type="AlphaFoldDB" id="A0A2S9MRQ4"/>
<keyword evidence="10" id="KW-0472">Membrane</keyword>
<dbReference type="Gene3D" id="3.40.50.300">
    <property type="entry name" value="P-loop containing nucleotide triphosphate hydrolases"/>
    <property type="match status" value="1"/>
</dbReference>
<gene>
    <name evidence="12" type="primary">nodI</name>
    <name evidence="12" type="ORF">C6Q15_11710</name>
</gene>
<comment type="subcellular location">
    <subcellularLocation>
        <location evidence="1">Cell membrane</location>
    </subcellularLocation>
</comment>
<keyword evidence="6" id="KW-0997">Cell inner membrane</keyword>
<evidence type="ECO:0000313" key="13">
    <source>
        <dbReference type="Proteomes" id="UP000238982"/>
    </source>
</evidence>
<evidence type="ECO:0000256" key="6">
    <source>
        <dbReference type="ARBA" id="ARBA00022519"/>
    </source>
</evidence>
<sequence length="373" mass="41371">MIAALHDAGAYALNERKRCTRMARRTAVSRHANTHRHACFDHARSDRRCPDPFAASARTAARRHNDNAAMSVAPIDFRNVEKRYGDKLVVNDLSFHVHAGECYGLLGPNGAGKTTTLKMLLGLAYPDAGAISLCGEPVPSRARHARRRVGVVPQFDNLDPDFTVRENLLVFSRYFGMSAHAARALVQPLLEFAKLENKADAKVGELSGGMKRRLTLARALVNDPDVLVLDEPTTGLDPQARHLMWERLRSLLARGKTILITTHFMEEAERLCDRLCVIEEGRKIAEGAPHALIASEIGCDVIEIYGPDPIALRDEVAPLAQRTEISGETLFCYVSDPEPLCARIKGRAGLRYLHRPANLEDVFLRLTGRDMQD</sequence>
<name>A0A2S9MRQ4_9BURK</name>
<evidence type="ECO:0000256" key="1">
    <source>
        <dbReference type="ARBA" id="ARBA00004236"/>
    </source>
</evidence>
<dbReference type="Pfam" id="PF00005">
    <property type="entry name" value="ABC_tran"/>
    <property type="match status" value="1"/>
</dbReference>
<dbReference type="PROSITE" id="PS50893">
    <property type="entry name" value="ABC_TRANSPORTER_2"/>
    <property type="match status" value="1"/>
</dbReference>
<keyword evidence="7" id="KW-0547">Nucleotide-binding</keyword>
<dbReference type="GO" id="GO:0005886">
    <property type="term" value="C:plasma membrane"/>
    <property type="evidence" value="ECO:0007669"/>
    <property type="project" value="UniProtKB-SubCell"/>
</dbReference>
<evidence type="ECO:0000256" key="9">
    <source>
        <dbReference type="ARBA" id="ARBA00022967"/>
    </source>
</evidence>
<dbReference type="FunFam" id="3.40.50.300:FF:000589">
    <property type="entry name" value="ABC transporter, ATP-binding subunit"/>
    <property type="match status" value="1"/>
</dbReference>
<evidence type="ECO:0000256" key="2">
    <source>
        <dbReference type="ARBA" id="ARBA00005417"/>
    </source>
</evidence>
<dbReference type="CDD" id="cd03230">
    <property type="entry name" value="ABC_DR_subfamily_A"/>
    <property type="match status" value="1"/>
</dbReference>
<dbReference type="PROSITE" id="PS00211">
    <property type="entry name" value="ABC_TRANSPORTER_1"/>
    <property type="match status" value="1"/>
</dbReference>
<keyword evidence="8 12" id="KW-0067">ATP-binding</keyword>
<evidence type="ECO:0000256" key="3">
    <source>
        <dbReference type="ARBA" id="ARBA00022448"/>
    </source>
</evidence>
<dbReference type="InterPro" id="IPR005978">
    <property type="entry name" value="ABC_transptNodI"/>
</dbReference>
<comment type="caution">
    <text evidence="12">The sequence shown here is derived from an EMBL/GenBank/DDBJ whole genome shotgun (WGS) entry which is preliminary data.</text>
</comment>
<reference evidence="12 13" key="1">
    <citation type="submission" date="2018-03" db="EMBL/GenBank/DDBJ databases">
        <authorList>
            <person name="Keele B.F."/>
        </authorList>
    </citation>
    <scope>NUCLEOTIDE SEQUENCE [LARGE SCALE GENOMIC DNA]</scope>
    <source>
        <strain evidence="12 13">AU19729</strain>
    </source>
</reference>
<dbReference type="InterPro" id="IPR003593">
    <property type="entry name" value="AAA+_ATPase"/>
</dbReference>
<dbReference type="NCBIfam" id="NF010060">
    <property type="entry name" value="PRK13537.1"/>
    <property type="match status" value="1"/>
</dbReference>
<dbReference type="InterPro" id="IPR027417">
    <property type="entry name" value="P-loop_NTPase"/>
</dbReference>
<keyword evidence="9" id="KW-1278">Translocase</keyword>
<dbReference type="EMBL" id="PVGH01000052">
    <property type="protein sequence ID" value="PRF61442.1"/>
    <property type="molecule type" value="Genomic_DNA"/>
</dbReference>